<feature type="compositionally biased region" description="Gly residues" evidence="1">
    <location>
        <begin position="125"/>
        <end position="137"/>
    </location>
</feature>
<keyword evidence="3" id="KW-1185">Reference proteome</keyword>
<dbReference type="AlphaFoldDB" id="A0A5P1E469"/>
<name>A0A5P1E469_ASPOF</name>
<feature type="compositionally biased region" description="Basic residues" evidence="1">
    <location>
        <begin position="27"/>
        <end position="44"/>
    </location>
</feature>
<accession>A0A5P1E469</accession>
<sequence>MDSSVILKPAPPPCESRSRDHFEGRHSKSRPTRHPSAHRPRSSRRSGPPSPPPPFRRTRSTTPPCTSTGARSRPPPPHRGIEDVLVVRTIHLHRPVGCYELDLVGRHRGDLASAEVEVEGDRSGAVGGEGGVDEGGV</sequence>
<feature type="compositionally biased region" description="Basic and acidic residues" evidence="1">
    <location>
        <begin position="16"/>
        <end position="26"/>
    </location>
</feature>
<dbReference type="Proteomes" id="UP000243459">
    <property type="component" value="Chromosome 10"/>
</dbReference>
<reference evidence="3" key="1">
    <citation type="journal article" date="2017" name="Nat. Commun.">
        <title>The asparagus genome sheds light on the origin and evolution of a young Y chromosome.</title>
        <authorList>
            <person name="Harkess A."/>
            <person name="Zhou J."/>
            <person name="Xu C."/>
            <person name="Bowers J.E."/>
            <person name="Van der Hulst R."/>
            <person name="Ayyampalayam S."/>
            <person name="Mercati F."/>
            <person name="Riccardi P."/>
            <person name="McKain M.R."/>
            <person name="Kakrana A."/>
            <person name="Tang H."/>
            <person name="Ray J."/>
            <person name="Groenendijk J."/>
            <person name="Arikit S."/>
            <person name="Mathioni S.M."/>
            <person name="Nakano M."/>
            <person name="Shan H."/>
            <person name="Telgmann-Rauber A."/>
            <person name="Kanno A."/>
            <person name="Yue Z."/>
            <person name="Chen H."/>
            <person name="Li W."/>
            <person name="Chen Y."/>
            <person name="Xu X."/>
            <person name="Zhang Y."/>
            <person name="Luo S."/>
            <person name="Chen H."/>
            <person name="Gao J."/>
            <person name="Mao Z."/>
            <person name="Pires J.C."/>
            <person name="Luo M."/>
            <person name="Kudrna D."/>
            <person name="Wing R.A."/>
            <person name="Meyers B.C."/>
            <person name="Yi K."/>
            <person name="Kong H."/>
            <person name="Lavrijsen P."/>
            <person name="Sunseri F."/>
            <person name="Falavigna A."/>
            <person name="Ye Y."/>
            <person name="Leebens-Mack J.H."/>
            <person name="Chen G."/>
        </authorList>
    </citation>
    <scope>NUCLEOTIDE SEQUENCE [LARGE SCALE GENOMIC DNA]</scope>
    <source>
        <strain evidence="3">cv. DH0086</strain>
    </source>
</reference>
<feature type="region of interest" description="Disordered" evidence="1">
    <location>
        <begin position="117"/>
        <end position="137"/>
    </location>
</feature>
<proteinExistence type="predicted"/>
<dbReference type="EMBL" id="CM007390">
    <property type="protein sequence ID" value="ONK56235.1"/>
    <property type="molecule type" value="Genomic_DNA"/>
</dbReference>
<evidence type="ECO:0000256" key="1">
    <source>
        <dbReference type="SAM" id="MobiDB-lite"/>
    </source>
</evidence>
<organism evidence="2 3">
    <name type="scientific">Asparagus officinalis</name>
    <name type="common">Garden asparagus</name>
    <dbReference type="NCBI Taxonomy" id="4686"/>
    <lineage>
        <taxon>Eukaryota</taxon>
        <taxon>Viridiplantae</taxon>
        <taxon>Streptophyta</taxon>
        <taxon>Embryophyta</taxon>
        <taxon>Tracheophyta</taxon>
        <taxon>Spermatophyta</taxon>
        <taxon>Magnoliopsida</taxon>
        <taxon>Liliopsida</taxon>
        <taxon>Asparagales</taxon>
        <taxon>Asparagaceae</taxon>
        <taxon>Asparagoideae</taxon>
        <taxon>Asparagus</taxon>
    </lineage>
</organism>
<evidence type="ECO:0000313" key="2">
    <source>
        <dbReference type="EMBL" id="ONK56235.1"/>
    </source>
</evidence>
<gene>
    <name evidence="2" type="ORF">A4U43_C10F5510</name>
</gene>
<feature type="region of interest" description="Disordered" evidence="1">
    <location>
        <begin position="1"/>
        <end position="80"/>
    </location>
</feature>
<evidence type="ECO:0000313" key="3">
    <source>
        <dbReference type="Proteomes" id="UP000243459"/>
    </source>
</evidence>
<dbReference type="Gramene" id="ONK56235">
    <property type="protein sequence ID" value="ONK56235"/>
    <property type="gene ID" value="A4U43_C10F5510"/>
</dbReference>
<protein>
    <submittedName>
        <fullName evidence="2">Uncharacterized protein</fullName>
    </submittedName>
</protein>